<dbReference type="PhylomeDB" id="A7TGU3"/>
<dbReference type="HOGENOM" id="CLU_013259_0_0_1"/>
<dbReference type="PANTHER" id="PTHR15316:SF1">
    <property type="entry name" value="SPLICING FACTOR 3A SUBUNIT 1"/>
    <property type="match status" value="1"/>
</dbReference>
<dbReference type="AlphaFoldDB" id="A7TGU3"/>
<dbReference type="GO" id="GO:0000381">
    <property type="term" value="P:regulation of alternative mRNA splicing, via spliceosome"/>
    <property type="evidence" value="ECO:0007669"/>
    <property type="project" value="TreeGrafter"/>
</dbReference>
<dbReference type="EMBL" id="DS480388">
    <property type="protein sequence ID" value="EDO18556.1"/>
    <property type="molecule type" value="Genomic_DNA"/>
</dbReference>
<keyword evidence="9" id="KW-1185">Reference proteome</keyword>
<dbReference type="Pfam" id="PF12230">
    <property type="entry name" value="PRP21_like_P"/>
    <property type="match status" value="1"/>
</dbReference>
<protein>
    <recommendedName>
        <fullName evidence="7">SURP motif domain-containing protein</fullName>
    </recommendedName>
</protein>
<dbReference type="FunCoup" id="A7TGU3">
    <property type="interactions" value="230"/>
</dbReference>
<keyword evidence="3" id="KW-0747">Spliceosome</keyword>
<proteinExistence type="predicted"/>
<dbReference type="RefSeq" id="XP_001646414.1">
    <property type="nucleotide sequence ID" value="XM_001646364.1"/>
</dbReference>
<evidence type="ECO:0000256" key="1">
    <source>
        <dbReference type="ARBA" id="ARBA00004123"/>
    </source>
</evidence>
<dbReference type="GO" id="GO:0071004">
    <property type="term" value="C:U2-type prespliceosome"/>
    <property type="evidence" value="ECO:0007669"/>
    <property type="project" value="TreeGrafter"/>
</dbReference>
<name>A7TGU3_VANPO</name>
<sequence length="374" mass="43874">MTTNYAIPDGEDSYLIESIEKTVLYVRKNGVSFEDKLAGDDKFSFVRPEHKYYKFYKAKLNEDFKDKSNDEEEEVVVNVLGDELPTIPYEYVFSGYDKNIDAKSLDILKLTAQFVVLNKDIDALGELRKFYAADEKFEFIKEDHPLHTIFINFIDQYKLIMDKEGLDSSDVLKYSTKRDIIERCFKRAEFYEYSKEIESKKDEIKKLQDIQFAAFDWTNFKTLATIDFNIENDTFVKPIDLNSLKIKQLTNKNKVITSIFTDVEIINIEKNEESTKRSEGKKSKRKMKIKAAGETRLKKQKQTQGQAQNKKMIECPITKKMIPEDSFEQHMQTLLGDPRYREQKLKYDAERKITNLTSHDVYRNVKNVSKKGND</sequence>
<reference evidence="8 9" key="1">
    <citation type="journal article" date="2007" name="Proc. Natl. Acad. Sci. U.S.A.">
        <title>Independent sorting-out of thousands of duplicated gene pairs in two yeast species descended from a whole-genome duplication.</title>
        <authorList>
            <person name="Scannell D.R."/>
            <person name="Frank A.C."/>
            <person name="Conant G.C."/>
            <person name="Byrne K.P."/>
            <person name="Woolfit M."/>
            <person name="Wolfe K.H."/>
        </authorList>
    </citation>
    <scope>NUCLEOTIDE SEQUENCE [LARGE SCALE GENOMIC DNA]</scope>
    <source>
        <strain evidence="9">ATCC 22028 / DSM 70294 / BCRC 21397 / CBS 2163 / NBRC 10782 / NRRL Y-8283 / UCD 57-17</strain>
    </source>
</reference>
<dbReference type="OMA" id="HYASIDW"/>
<dbReference type="Proteomes" id="UP000000267">
    <property type="component" value="Unassembled WGS sequence"/>
</dbReference>
<accession>A7TGU3</accession>
<evidence type="ECO:0000313" key="8">
    <source>
        <dbReference type="EMBL" id="EDO18556.1"/>
    </source>
</evidence>
<dbReference type="GeneID" id="5546853"/>
<dbReference type="eggNOG" id="KOG0007">
    <property type="taxonomic scope" value="Eukaryota"/>
</dbReference>
<dbReference type="Gene3D" id="1.10.10.790">
    <property type="entry name" value="Surp module"/>
    <property type="match status" value="2"/>
</dbReference>
<comment type="subcellular location">
    <subcellularLocation>
        <location evidence="1">Nucleus</location>
    </subcellularLocation>
</comment>
<dbReference type="STRING" id="436907.A7TGU3"/>
<keyword evidence="2" id="KW-0507">mRNA processing</keyword>
<keyword evidence="4" id="KW-0677">Repeat</keyword>
<keyword evidence="6" id="KW-0539">Nucleus</keyword>
<evidence type="ECO:0000256" key="6">
    <source>
        <dbReference type="ARBA" id="ARBA00023242"/>
    </source>
</evidence>
<gene>
    <name evidence="8" type="ORF">Kpol_2001p62</name>
</gene>
<evidence type="ECO:0000256" key="4">
    <source>
        <dbReference type="ARBA" id="ARBA00022737"/>
    </source>
</evidence>
<dbReference type="OrthoDB" id="447637at2759"/>
<dbReference type="SUPFAM" id="SSF109905">
    <property type="entry name" value="Surp module (SWAP domain)"/>
    <property type="match status" value="2"/>
</dbReference>
<evidence type="ECO:0000259" key="7">
    <source>
        <dbReference type="PROSITE" id="PS50128"/>
    </source>
</evidence>
<organism evidence="9">
    <name type="scientific">Vanderwaltozyma polyspora (strain ATCC 22028 / DSM 70294 / BCRC 21397 / CBS 2163 / NBRC 10782 / NRRL Y-8283 / UCD 57-17)</name>
    <name type="common">Kluyveromyces polysporus</name>
    <dbReference type="NCBI Taxonomy" id="436907"/>
    <lineage>
        <taxon>Eukaryota</taxon>
        <taxon>Fungi</taxon>
        <taxon>Dikarya</taxon>
        <taxon>Ascomycota</taxon>
        <taxon>Saccharomycotina</taxon>
        <taxon>Saccharomycetes</taxon>
        <taxon>Saccharomycetales</taxon>
        <taxon>Saccharomycetaceae</taxon>
        <taxon>Vanderwaltozyma</taxon>
    </lineage>
</organism>
<dbReference type="Pfam" id="PF01805">
    <property type="entry name" value="Surp"/>
    <property type="match status" value="2"/>
</dbReference>
<dbReference type="GO" id="GO:0045292">
    <property type="term" value="P:mRNA cis splicing, via spliceosome"/>
    <property type="evidence" value="ECO:0007669"/>
    <property type="project" value="InterPro"/>
</dbReference>
<evidence type="ECO:0000256" key="2">
    <source>
        <dbReference type="ARBA" id="ARBA00022664"/>
    </source>
</evidence>
<dbReference type="PANTHER" id="PTHR15316">
    <property type="entry name" value="SPLICEOSOME ASSOCIATED PROTEIN 114/SWAP SPLICING FACTOR-RELATED"/>
    <property type="match status" value="1"/>
</dbReference>
<evidence type="ECO:0000256" key="5">
    <source>
        <dbReference type="ARBA" id="ARBA00023187"/>
    </source>
</evidence>
<dbReference type="InterPro" id="IPR045146">
    <property type="entry name" value="SF3A1"/>
</dbReference>
<evidence type="ECO:0000313" key="9">
    <source>
        <dbReference type="Proteomes" id="UP000000267"/>
    </source>
</evidence>
<dbReference type="Gene3D" id="6.10.250.1320">
    <property type="match status" value="1"/>
</dbReference>
<dbReference type="GO" id="GO:0005686">
    <property type="term" value="C:U2 snRNP"/>
    <property type="evidence" value="ECO:0007669"/>
    <property type="project" value="TreeGrafter"/>
</dbReference>
<dbReference type="InterPro" id="IPR000061">
    <property type="entry name" value="Surp"/>
</dbReference>
<dbReference type="PROSITE" id="PS50128">
    <property type="entry name" value="SURP"/>
    <property type="match status" value="2"/>
</dbReference>
<dbReference type="InParanoid" id="A7TGU3"/>
<feature type="domain" description="SURP motif" evidence="7">
    <location>
        <begin position="107"/>
        <end position="150"/>
    </location>
</feature>
<evidence type="ECO:0000256" key="3">
    <source>
        <dbReference type="ARBA" id="ARBA00022728"/>
    </source>
</evidence>
<dbReference type="GO" id="GO:0071013">
    <property type="term" value="C:catalytic step 2 spliceosome"/>
    <property type="evidence" value="ECO:0007669"/>
    <property type="project" value="TreeGrafter"/>
</dbReference>
<feature type="domain" description="SURP motif" evidence="7">
    <location>
        <begin position="18"/>
        <end position="56"/>
    </location>
</feature>
<dbReference type="SMART" id="SM00648">
    <property type="entry name" value="SWAP"/>
    <property type="match status" value="2"/>
</dbReference>
<keyword evidence="5" id="KW-0508">mRNA splicing</keyword>
<dbReference type="InterPro" id="IPR022030">
    <property type="entry name" value="SF3A1_dom"/>
</dbReference>
<dbReference type="InterPro" id="IPR035967">
    <property type="entry name" value="SWAP/Surp_sf"/>
</dbReference>
<dbReference type="KEGG" id="vpo:Kpol_2001p62"/>
<dbReference type="GO" id="GO:0003723">
    <property type="term" value="F:RNA binding"/>
    <property type="evidence" value="ECO:0007669"/>
    <property type="project" value="InterPro"/>
</dbReference>